<name>A0ABD2NU47_9CUCU</name>
<feature type="non-terminal residue" evidence="1">
    <location>
        <position position="1"/>
    </location>
</feature>
<proteinExistence type="predicted"/>
<organism evidence="1 2">
    <name type="scientific">Cryptolaemus montrouzieri</name>
    <dbReference type="NCBI Taxonomy" id="559131"/>
    <lineage>
        <taxon>Eukaryota</taxon>
        <taxon>Metazoa</taxon>
        <taxon>Ecdysozoa</taxon>
        <taxon>Arthropoda</taxon>
        <taxon>Hexapoda</taxon>
        <taxon>Insecta</taxon>
        <taxon>Pterygota</taxon>
        <taxon>Neoptera</taxon>
        <taxon>Endopterygota</taxon>
        <taxon>Coleoptera</taxon>
        <taxon>Polyphaga</taxon>
        <taxon>Cucujiformia</taxon>
        <taxon>Coccinelloidea</taxon>
        <taxon>Coccinellidae</taxon>
        <taxon>Scymninae</taxon>
        <taxon>Scymnini</taxon>
        <taxon>Cryptolaemus</taxon>
    </lineage>
</organism>
<keyword evidence="2" id="KW-1185">Reference proteome</keyword>
<dbReference type="EMBL" id="JABFTP020000144">
    <property type="protein sequence ID" value="KAL3282246.1"/>
    <property type="molecule type" value="Genomic_DNA"/>
</dbReference>
<gene>
    <name evidence="1" type="ORF">HHI36_005439</name>
</gene>
<dbReference type="AlphaFoldDB" id="A0ABD2NU47"/>
<comment type="caution">
    <text evidence="1">The sequence shown here is derived from an EMBL/GenBank/DDBJ whole genome shotgun (WGS) entry which is preliminary data.</text>
</comment>
<reference evidence="1 2" key="1">
    <citation type="journal article" date="2021" name="BMC Biol.">
        <title>Horizontally acquired antibacterial genes associated with adaptive radiation of ladybird beetles.</title>
        <authorList>
            <person name="Li H.S."/>
            <person name="Tang X.F."/>
            <person name="Huang Y.H."/>
            <person name="Xu Z.Y."/>
            <person name="Chen M.L."/>
            <person name="Du X.Y."/>
            <person name="Qiu B.Y."/>
            <person name="Chen P.T."/>
            <person name="Zhang W."/>
            <person name="Slipinski A."/>
            <person name="Escalona H.E."/>
            <person name="Waterhouse R.M."/>
            <person name="Zwick A."/>
            <person name="Pang H."/>
        </authorList>
    </citation>
    <scope>NUCLEOTIDE SEQUENCE [LARGE SCALE GENOMIC DNA]</scope>
    <source>
        <strain evidence="1">SYSU2018</strain>
    </source>
</reference>
<sequence length="92" mass="10656">SAEMKEKEALERLEKLTTELKEFVQSKANIHKKMKTITTSVVNAIEGSEYWMSSRRLSPRVTLTERSNQAAVDNKDEVDTGVAIVIYRWRRK</sequence>
<evidence type="ECO:0000313" key="2">
    <source>
        <dbReference type="Proteomes" id="UP001516400"/>
    </source>
</evidence>
<dbReference type="Proteomes" id="UP001516400">
    <property type="component" value="Unassembled WGS sequence"/>
</dbReference>
<evidence type="ECO:0000313" key="1">
    <source>
        <dbReference type="EMBL" id="KAL3282246.1"/>
    </source>
</evidence>
<protein>
    <submittedName>
        <fullName evidence="1">Uncharacterized protein</fullName>
    </submittedName>
</protein>
<accession>A0ABD2NU47</accession>